<evidence type="ECO:0000256" key="1">
    <source>
        <dbReference type="SAM" id="Phobius"/>
    </source>
</evidence>
<feature type="transmembrane region" description="Helical" evidence="1">
    <location>
        <begin position="6"/>
        <end position="33"/>
    </location>
</feature>
<dbReference type="eggNOG" id="COG4905">
    <property type="taxonomic scope" value="Bacteria"/>
</dbReference>
<sequence>MSWLSYICFIFVLYSFLGWVLEEIYCFIVTGHFKEDGFLNGPFKPMYGFAMAIIIYISEFTMLSNTLLWILFFIVPTTVEYISGYLMKKVFNKMYWDYSDHKFNIDGFVCLRFSLYWIFLTAFVVYILQPLVSIMFYNYFDLISNISPLFIGYILIDFVMTTSSLNINYKAKD</sequence>
<dbReference type="AlphaFoldDB" id="A0A174VGL5"/>
<evidence type="ECO:0000313" key="2">
    <source>
        <dbReference type="EMBL" id="OBY10161.1"/>
    </source>
</evidence>
<keyword evidence="1" id="KW-1133">Transmembrane helix</keyword>
<reference evidence="2 3" key="1">
    <citation type="submission" date="2016-06" db="EMBL/GenBank/DDBJ databases">
        <authorList>
            <person name="Kjaerup R.B."/>
            <person name="Dalgaard T.S."/>
            <person name="Juul-Madsen H.R."/>
        </authorList>
    </citation>
    <scope>NUCLEOTIDE SEQUENCE [LARGE SCALE GENOMIC DNA]</scope>
    <source>
        <strain evidence="2 3">373-A1</strain>
    </source>
</reference>
<dbReference type="OrthoDB" id="9789229at2"/>
<evidence type="ECO:0008006" key="4">
    <source>
        <dbReference type="Google" id="ProtNLM"/>
    </source>
</evidence>
<dbReference type="GeneID" id="42776427"/>
<keyword evidence="1" id="KW-0812">Transmembrane</keyword>
<feature type="transmembrane region" description="Helical" evidence="1">
    <location>
        <begin position="108"/>
        <end position="129"/>
    </location>
</feature>
<dbReference type="Proteomes" id="UP000092714">
    <property type="component" value="Unassembled WGS sequence"/>
</dbReference>
<dbReference type="Pfam" id="PF06541">
    <property type="entry name" value="ABC_trans_CmpB"/>
    <property type="match status" value="1"/>
</dbReference>
<gene>
    <name evidence="2" type="ORF">CP373A1_11715</name>
</gene>
<evidence type="ECO:0000313" key="3">
    <source>
        <dbReference type="Proteomes" id="UP000092714"/>
    </source>
</evidence>
<proteinExistence type="predicted"/>
<dbReference type="InterPro" id="IPR010540">
    <property type="entry name" value="CmpB_TMEM229"/>
</dbReference>
<name>A0A174VGL5_9CLOT</name>
<feature type="transmembrane region" description="Helical" evidence="1">
    <location>
        <begin position="69"/>
        <end position="87"/>
    </location>
</feature>
<organism evidence="2 3">
    <name type="scientific">Clostridium paraputrificum</name>
    <dbReference type="NCBI Taxonomy" id="29363"/>
    <lineage>
        <taxon>Bacteria</taxon>
        <taxon>Bacillati</taxon>
        <taxon>Bacillota</taxon>
        <taxon>Clostridia</taxon>
        <taxon>Eubacteriales</taxon>
        <taxon>Clostridiaceae</taxon>
        <taxon>Clostridium</taxon>
    </lineage>
</organism>
<dbReference type="RefSeq" id="WP_034866468.1">
    <property type="nucleotide sequence ID" value="NZ_CABHIH010000004.1"/>
</dbReference>
<feature type="transmembrane region" description="Helical" evidence="1">
    <location>
        <begin position="149"/>
        <end position="169"/>
    </location>
</feature>
<accession>A0A174VGL5</accession>
<comment type="caution">
    <text evidence="2">The sequence shown here is derived from an EMBL/GenBank/DDBJ whole genome shotgun (WGS) entry which is preliminary data.</text>
</comment>
<protein>
    <recommendedName>
        <fullName evidence="4">ABC transporter permease</fullName>
    </recommendedName>
</protein>
<dbReference type="EMBL" id="MAPZ01000024">
    <property type="protein sequence ID" value="OBY10161.1"/>
    <property type="molecule type" value="Genomic_DNA"/>
</dbReference>
<keyword evidence="1" id="KW-0472">Membrane</keyword>
<keyword evidence="3" id="KW-1185">Reference proteome</keyword>